<dbReference type="GeneID" id="92851984"/>
<evidence type="ECO:0000256" key="4">
    <source>
        <dbReference type="ARBA" id="ARBA00022630"/>
    </source>
</evidence>
<dbReference type="PANTHER" id="PTHR22912">
    <property type="entry name" value="DISULFIDE OXIDOREDUCTASE"/>
    <property type="match status" value="1"/>
</dbReference>
<keyword evidence="6 11" id="KW-0560">Oxidoreductase</keyword>
<dbReference type="Proteomes" id="UP000196877">
    <property type="component" value="Chromosome"/>
</dbReference>
<dbReference type="Pfam" id="PF07992">
    <property type="entry name" value="Pyr_redox_2"/>
    <property type="match status" value="1"/>
</dbReference>
<comment type="catalytic activity">
    <reaction evidence="10 11">
        <text>N(6)-[(R)-dihydrolipoyl]-L-lysyl-[protein] + NAD(+) = N(6)-[(R)-lipoyl]-L-lysyl-[protein] + NADH + H(+)</text>
        <dbReference type="Rhea" id="RHEA:15045"/>
        <dbReference type="Rhea" id="RHEA-COMP:10474"/>
        <dbReference type="Rhea" id="RHEA-COMP:10475"/>
        <dbReference type="ChEBI" id="CHEBI:15378"/>
        <dbReference type="ChEBI" id="CHEBI:57540"/>
        <dbReference type="ChEBI" id="CHEBI:57945"/>
        <dbReference type="ChEBI" id="CHEBI:83099"/>
        <dbReference type="ChEBI" id="CHEBI:83100"/>
        <dbReference type="EC" id="1.8.1.4"/>
    </reaction>
</comment>
<keyword evidence="5 11" id="KW-0274">FAD</keyword>
<evidence type="ECO:0000259" key="13">
    <source>
        <dbReference type="Pfam" id="PF07992"/>
    </source>
</evidence>
<dbReference type="NCBIfam" id="TIGR01350">
    <property type="entry name" value="lipoamide_DH"/>
    <property type="match status" value="1"/>
</dbReference>
<keyword evidence="7 11" id="KW-0520">NAD</keyword>
<gene>
    <name evidence="14" type="primary">pdhD</name>
    <name evidence="14" type="ORF">S101395_01042</name>
</gene>
<keyword evidence="4 11" id="KW-0285">Flavoprotein</keyword>
<dbReference type="EC" id="1.8.1.4" evidence="2 11"/>
<name>A0ABM6LEA8_9BACI</name>
<dbReference type="SUPFAM" id="SSF55424">
    <property type="entry name" value="FAD/NAD-linked reductases, dimerisation (C-terminal) domain"/>
    <property type="match status" value="1"/>
</dbReference>
<evidence type="ECO:0000259" key="12">
    <source>
        <dbReference type="Pfam" id="PF02852"/>
    </source>
</evidence>
<dbReference type="InterPro" id="IPR050151">
    <property type="entry name" value="Class-I_Pyr_Nuc-Dis_Oxidored"/>
</dbReference>
<protein>
    <recommendedName>
        <fullName evidence="3 11">Dihydrolipoyl dehydrogenase</fullName>
        <ecNumber evidence="2 11">1.8.1.4</ecNumber>
    </recommendedName>
</protein>
<sequence>MTLAIIGGGPGGYVAAITAARLGRNVVLIEHGPLGGTCLNEGCIPTKALLESADLFEKIKSANEFGIEFSQGSPVIQWQAVQNRKTAIIRQLSDGIKYLMNKNKIKILNGKASFLSGHDILVEADGKQEVIKADQAIIASGSEPVELPFAPYDGKWVIHSGDAMALSAIPDSILIIGGGIIGCEFASIFSRMGAKVVIVEKDEQILPGEDPDIAAFLHSRLEEAGVDVLTSVAVERLDSALKKAFLKNGAEGLEISADVCLVAIGRKPRLADLNLDQIGVKYDKKGIHVNQHMQTNLSHIYACGDVAGGVQLAHAAFHEGTVAASHASGKAVCVNDQIIPRCIYTSPEIASVGLNEKTARERYGDIRIGEFPFSANGKALIINEPVGKVKIIAEPEYHEIVGVSIIGPGATELIGQAAMMMHAEMTADTMEHFIAAHPTLSETIHEAVLQTTGQAVHS</sequence>
<dbReference type="PANTHER" id="PTHR22912:SF219">
    <property type="entry name" value="DIHYDROLIPOYL DEHYDROGENASE"/>
    <property type="match status" value="1"/>
</dbReference>
<dbReference type="EMBL" id="CP021920">
    <property type="protein sequence ID" value="ASB87596.1"/>
    <property type="molecule type" value="Genomic_DNA"/>
</dbReference>
<comment type="similarity">
    <text evidence="1 11">Belongs to the class-I pyridine nucleotide-disulfide oxidoreductase family.</text>
</comment>
<dbReference type="Gene3D" id="3.50.50.60">
    <property type="entry name" value="FAD/NAD(P)-binding domain"/>
    <property type="match status" value="2"/>
</dbReference>
<evidence type="ECO:0000256" key="11">
    <source>
        <dbReference type="RuleBase" id="RU003692"/>
    </source>
</evidence>
<dbReference type="PRINTS" id="PR00411">
    <property type="entry name" value="PNDRDTASEI"/>
</dbReference>
<evidence type="ECO:0000313" key="14">
    <source>
        <dbReference type="EMBL" id="ASB87596.1"/>
    </source>
</evidence>
<keyword evidence="8" id="KW-1015">Disulfide bond</keyword>
<dbReference type="PRINTS" id="PR00368">
    <property type="entry name" value="FADPNR"/>
</dbReference>
<evidence type="ECO:0000313" key="15">
    <source>
        <dbReference type="Proteomes" id="UP000196877"/>
    </source>
</evidence>
<comment type="miscellaneous">
    <text evidence="11">The active site is a redox-active disulfide bond.</text>
</comment>
<accession>A0ABM6LEA8</accession>
<dbReference type="Pfam" id="PF02852">
    <property type="entry name" value="Pyr_redox_dim"/>
    <property type="match status" value="1"/>
</dbReference>
<dbReference type="InterPro" id="IPR001100">
    <property type="entry name" value="Pyr_nuc-diS_OxRdtase"/>
</dbReference>
<dbReference type="InterPro" id="IPR036188">
    <property type="entry name" value="FAD/NAD-bd_sf"/>
</dbReference>
<keyword evidence="9 11" id="KW-0676">Redox-active center</keyword>
<dbReference type="Gene3D" id="3.30.390.30">
    <property type="match status" value="1"/>
</dbReference>
<dbReference type="RefSeq" id="WP_006639892.1">
    <property type="nucleotide sequence ID" value="NZ_BORD01000007.1"/>
</dbReference>
<evidence type="ECO:0000256" key="1">
    <source>
        <dbReference type="ARBA" id="ARBA00007532"/>
    </source>
</evidence>
<feature type="domain" description="FAD/NAD(P)-binding" evidence="13">
    <location>
        <begin position="2"/>
        <end position="320"/>
    </location>
</feature>
<evidence type="ECO:0000256" key="7">
    <source>
        <dbReference type="ARBA" id="ARBA00023027"/>
    </source>
</evidence>
<organism evidence="14 15">
    <name type="scientific">Bacillus sonorensis</name>
    <dbReference type="NCBI Taxonomy" id="119858"/>
    <lineage>
        <taxon>Bacteria</taxon>
        <taxon>Bacillati</taxon>
        <taxon>Bacillota</taxon>
        <taxon>Bacilli</taxon>
        <taxon>Bacillales</taxon>
        <taxon>Bacillaceae</taxon>
        <taxon>Bacillus</taxon>
    </lineage>
</organism>
<evidence type="ECO:0000256" key="2">
    <source>
        <dbReference type="ARBA" id="ARBA00012608"/>
    </source>
</evidence>
<evidence type="ECO:0000256" key="3">
    <source>
        <dbReference type="ARBA" id="ARBA00016961"/>
    </source>
</evidence>
<evidence type="ECO:0000256" key="9">
    <source>
        <dbReference type="ARBA" id="ARBA00023284"/>
    </source>
</evidence>
<comment type="cofactor">
    <cofactor evidence="11">
        <name>FAD</name>
        <dbReference type="ChEBI" id="CHEBI:57692"/>
    </cofactor>
    <text evidence="11">Binds 1 FAD per subunit.</text>
</comment>
<proteinExistence type="inferred from homology"/>
<dbReference type="SUPFAM" id="SSF51905">
    <property type="entry name" value="FAD/NAD(P)-binding domain"/>
    <property type="match status" value="1"/>
</dbReference>
<dbReference type="InterPro" id="IPR016156">
    <property type="entry name" value="FAD/NAD-linked_Rdtase_dimer_sf"/>
</dbReference>
<reference evidence="14 15" key="1">
    <citation type="submission" date="2017-06" db="EMBL/GenBank/DDBJ databases">
        <title>Genome sequence of Bacillus sonorensis strain SRCM101395.</title>
        <authorList>
            <person name="Cho S.H."/>
        </authorList>
    </citation>
    <scope>NUCLEOTIDE SEQUENCE [LARGE SCALE GENOMIC DNA]</scope>
    <source>
        <strain evidence="14 15">SRCM101395</strain>
    </source>
</reference>
<dbReference type="InterPro" id="IPR006258">
    <property type="entry name" value="Lipoamide_DH"/>
</dbReference>
<evidence type="ECO:0000256" key="5">
    <source>
        <dbReference type="ARBA" id="ARBA00022827"/>
    </source>
</evidence>
<dbReference type="InterPro" id="IPR004099">
    <property type="entry name" value="Pyr_nucl-diS_OxRdtase_dimer"/>
</dbReference>
<feature type="domain" description="Pyridine nucleotide-disulphide oxidoreductase dimerisation" evidence="12">
    <location>
        <begin position="339"/>
        <end position="447"/>
    </location>
</feature>
<dbReference type="InterPro" id="IPR012999">
    <property type="entry name" value="Pyr_OxRdtase_I_AS"/>
</dbReference>
<evidence type="ECO:0000256" key="10">
    <source>
        <dbReference type="ARBA" id="ARBA00049187"/>
    </source>
</evidence>
<evidence type="ECO:0000256" key="8">
    <source>
        <dbReference type="ARBA" id="ARBA00023157"/>
    </source>
</evidence>
<dbReference type="InterPro" id="IPR023753">
    <property type="entry name" value="FAD/NAD-binding_dom"/>
</dbReference>
<evidence type="ECO:0000256" key="6">
    <source>
        <dbReference type="ARBA" id="ARBA00023002"/>
    </source>
</evidence>
<dbReference type="PROSITE" id="PS00076">
    <property type="entry name" value="PYRIDINE_REDOX_1"/>
    <property type="match status" value="1"/>
</dbReference>
<dbReference type="GO" id="GO:0004148">
    <property type="term" value="F:dihydrolipoyl dehydrogenase (NADH) activity"/>
    <property type="evidence" value="ECO:0007669"/>
    <property type="project" value="UniProtKB-EC"/>
</dbReference>
<dbReference type="PIRSF" id="PIRSF000350">
    <property type="entry name" value="Mercury_reductase_MerA"/>
    <property type="match status" value="1"/>
</dbReference>
<keyword evidence="15" id="KW-1185">Reference proteome</keyword>